<evidence type="ECO:0000256" key="7">
    <source>
        <dbReference type="ARBA" id="ARBA00022984"/>
    </source>
</evidence>
<dbReference type="InterPro" id="IPR051046">
    <property type="entry name" value="MurCDEF_CellWall_CoF430Synth"/>
</dbReference>
<dbReference type="RefSeq" id="WP_242451494.1">
    <property type="nucleotide sequence ID" value="NZ_AP022345.1"/>
</dbReference>
<evidence type="ECO:0000259" key="12">
    <source>
        <dbReference type="Pfam" id="PF01225"/>
    </source>
</evidence>
<evidence type="ECO:0000256" key="8">
    <source>
        <dbReference type="ARBA" id="ARBA00023306"/>
    </source>
</evidence>
<keyword evidence="1 10" id="KW-0963">Cytoplasm</keyword>
<reference evidence="16" key="1">
    <citation type="submission" date="2020-01" db="EMBL/GenBank/DDBJ databases">
        <title>Phosphoaccumulans saitamaens gen. nov., sp. nov., a polyphosphate accumulating bacterium isolated from surface river water.</title>
        <authorList>
            <person name="Watanabe K."/>
            <person name="Suda W."/>
        </authorList>
    </citation>
    <scope>NUCLEOTIDE SEQUENCE [LARGE SCALE GENOMIC DNA]</scope>
    <source>
        <strain evidence="16">ICHIAU1</strain>
    </source>
</reference>
<dbReference type="Pfam" id="PF02875">
    <property type="entry name" value="Mur_ligase_C"/>
    <property type="match status" value="1"/>
</dbReference>
<evidence type="ECO:0000256" key="6">
    <source>
        <dbReference type="ARBA" id="ARBA00022960"/>
    </source>
</evidence>
<keyword evidence="2 10" id="KW-0436">Ligase</keyword>
<dbReference type="PANTHER" id="PTHR43024:SF1">
    <property type="entry name" value="UDP-N-ACETYLMURAMOYL-TRIPEPTIDE--D-ALANYL-D-ALANINE LIGASE"/>
    <property type="match status" value="1"/>
</dbReference>
<dbReference type="GO" id="GO:0009252">
    <property type="term" value="P:peptidoglycan biosynthetic process"/>
    <property type="evidence" value="ECO:0007669"/>
    <property type="project" value="UniProtKB-UniRule"/>
</dbReference>
<dbReference type="Pfam" id="PF08245">
    <property type="entry name" value="Mur_ligase_M"/>
    <property type="match status" value="1"/>
</dbReference>
<evidence type="ECO:0000256" key="2">
    <source>
        <dbReference type="ARBA" id="ARBA00022598"/>
    </source>
</evidence>
<evidence type="ECO:0000256" key="11">
    <source>
        <dbReference type="RuleBase" id="RU004136"/>
    </source>
</evidence>
<comment type="function">
    <text evidence="10 11">Involved in cell wall formation. Catalyzes the final step in the synthesis of UDP-N-acetylmuramoyl-pentapeptide, the precursor of murein.</text>
</comment>
<evidence type="ECO:0000256" key="5">
    <source>
        <dbReference type="ARBA" id="ARBA00022840"/>
    </source>
</evidence>
<feature type="binding site" evidence="10">
    <location>
        <begin position="127"/>
        <end position="133"/>
    </location>
    <ligand>
        <name>ATP</name>
        <dbReference type="ChEBI" id="CHEBI:30616"/>
    </ligand>
</feature>
<dbReference type="UniPathway" id="UPA00219"/>
<dbReference type="GO" id="GO:0005524">
    <property type="term" value="F:ATP binding"/>
    <property type="evidence" value="ECO:0007669"/>
    <property type="project" value="UniProtKB-UniRule"/>
</dbReference>
<dbReference type="SUPFAM" id="SSF63418">
    <property type="entry name" value="MurE/MurF N-terminal domain"/>
    <property type="match status" value="1"/>
</dbReference>
<evidence type="ECO:0000256" key="3">
    <source>
        <dbReference type="ARBA" id="ARBA00022618"/>
    </source>
</evidence>
<dbReference type="InterPro" id="IPR036615">
    <property type="entry name" value="Mur_ligase_C_dom_sf"/>
</dbReference>
<evidence type="ECO:0000256" key="4">
    <source>
        <dbReference type="ARBA" id="ARBA00022741"/>
    </source>
</evidence>
<dbReference type="InterPro" id="IPR004101">
    <property type="entry name" value="Mur_ligase_C"/>
</dbReference>
<protein>
    <recommendedName>
        <fullName evidence="10 11">UDP-N-acetylmuramoyl-tripeptide--D-alanyl-D-alanine ligase</fullName>
        <ecNumber evidence="10 11">6.3.2.10</ecNumber>
    </recommendedName>
    <alternativeName>
        <fullName evidence="10">D-alanyl-D-alanine-adding enzyme</fullName>
    </alternativeName>
</protein>
<keyword evidence="9 10" id="KW-0961">Cell wall biogenesis/degradation</keyword>
<dbReference type="GO" id="GO:0071555">
    <property type="term" value="P:cell wall organization"/>
    <property type="evidence" value="ECO:0007669"/>
    <property type="project" value="UniProtKB-KW"/>
</dbReference>
<dbReference type="InterPro" id="IPR000713">
    <property type="entry name" value="Mur_ligase_N"/>
</dbReference>
<sequence>MAVKPMRSVRLAEAVPLSLVTDWLSAALPAASASVMVQGVSTDTRTLQAGDLFIALRGEQFDAHEFLAEVREAGAVAAVVEAGHPVLSSPALDGWPLIVCDDTRDALGTLGQAWRQRYSLSVVAVTGSNGKTTTKELVTHLFSAAAGAEAVLSTLGNFNNEIGLPLTLLRLGPQHRYAVIELGMSHPGEIAALAQLAQPSIAIVTNAQRAHLAGMGSLVGVAEEKGSLFDALPEAGVAIVNLDDPHADQWLARIKTGRRILGTHVASSTQSVALAPAFAVEIVETSLQGQTLQMATPAGEVVVHLPLTGAHNASNTAQAMAAGYGAGLDVRAMGVALESFGGVAGRLQRKVTAAGACVIDDTYNANPDSMRAAIDVLVSSGAAADAVLVIGDMGEVGAQSEALHAEVGAYAAQQGVGRLFAVGGLSRAAVVAYQSVGRGEAQHFGTQEDLVLALKPTLGAHAVVLVKGSRSSRMENVVNALVEKV</sequence>
<evidence type="ECO:0000259" key="13">
    <source>
        <dbReference type="Pfam" id="PF02875"/>
    </source>
</evidence>
<keyword evidence="7 10" id="KW-0573">Peptidoglycan synthesis</keyword>
<dbReference type="EMBL" id="AP022345">
    <property type="protein sequence ID" value="BBU67940.1"/>
    <property type="molecule type" value="Genomic_DNA"/>
</dbReference>
<dbReference type="EC" id="6.3.2.10" evidence="10 11"/>
<comment type="catalytic activity">
    <reaction evidence="10 11">
        <text>D-alanyl-D-alanine + UDP-N-acetyl-alpha-D-muramoyl-L-alanyl-gamma-D-glutamyl-meso-2,6-diaminopimelate + ATP = UDP-N-acetyl-alpha-D-muramoyl-L-alanyl-gamma-D-glutamyl-meso-2,6-diaminopimeloyl-D-alanyl-D-alanine + ADP + phosphate + H(+)</text>
        <dbReference type="Rhea" id="RHEA:28374"/>
        <dbReference type="ChEBI" id="CHEBI:15378"/>
        <dbReference type="ChEBI" id="CHEBI:30616"/>
        <dbReference type="ChEBI" id="CHEBI:43474"/>
        <dbReference type="ChEBI" id="CHEBI:57822"/>
        <dbReference type="ChEBI" id="CHEBI:61386"/>
        <dbReference type="ChEBI" id="CHEBI:83905"/>
        <dbReference type="ChEBI" id="CHEBI:456216"/>
        <dbReference type="EC" id="6.3.2.10"/>
    </reaction>
</comment>
<dbReference type="PANTHER" id="PTHR43024">
    <property type="entry name" value="UDP-N-ACETYLMURAMOYL-TRIPEPTIDE--D-ALANYL-D-ALANINE LIGASE"/>
    <property type="match status" value="1"/>
</dbReference>
<proteinExistence type="inferred from homology"/>
<evidence type="ECO:0000259" key="14">
    <source>
        <dbReference type="Pfam" id="PF08245"/>
    </source>
</evidence>
<feature type="domain" description="Mur ligase C-terminal" evidence="13">
    <location>
        <begin position="345"/>
        <end position="470"/>
    </location>
</feature>
<dbReference type="AlphaFoldDB" id="A0A7R6R3X1"/>
<comment type="similarity">
    <text evidence="10">Belongs to the MurCDEF family. MurF subfamily.</text>
</comment>
<keyword evidence="5 10" id="KW-0067">ATP-binding</keyword>
<keyword evidence="16" id="KW-1185">Reference proteome</keyword>
<keyword evidence="4 10" id="KW-0547">Nucleotide-binding</keyword>
<dbReference type="GO" id="GO:0051301">
    <property type="term" value="P:cell division"/>
    <property type="evidence" value="ECO:0007669"/>
    <property type="project" value="UniProtKB-KW"/>
</dbReference>
<keyword evidence="3 10" id="KW-0132">Cell division</keyword>
<gene>
    <name evidence="10 15" type="primary">murF</name>
    <name evidence="15" type="ORF">ICHIAU1_02230</name>
</gene>
<dbReference type="Gene3D" id="3.90.190.20">
    <property type="entry name" value="Mur ligase, C-terminal domain"/>
    <property type="match status" value="1"/>
</dbReference>
<keyword evidence="6 10" id="KW-0133">Cell shape</keyword>
<comment type="pathway">
    <text evidence="10 11">Cell wall biogenesis; peptidoglycan biosynthesis.</text>
</comment>
<dbReference type="Proteomes" id="UP000463961">
    <property type="component" value="Chromosome"/>
</dbReference>
<dbReference type="InterPro" id="IPR013221">
    <property type="entry name" value="Mur_ligase_cen"/>
</dbReference>
<dbReference type="GO" id="GO:0008360">
    <property type="term" value="P:regulation of cell shape"/>
    <property type="evidence" value="ECO:0007669"/>
    <property type="project" value="UniProtKB-KW"/>
</dbReference>
<dbReference type="SUPFAM" id="SSF53244">
    <property type="entry name" value="MurD-like peptide ligases, peptide-binding domain"/>
    <property type="match status" value="1"/>
</dbReference>
<feature type="domain" description="Mur ligase central" evidence="14">
    <location>
        <begin position="125"/>
        <end position="322"/>
    </location>
</feature>
<dbReference type="HAMAP" id="MF_02019">
    <property type="entry name" value="MurF"/>
    <property type="match status" value="1"/>
</dbReference>
<evidence type="ECO:0000256" key="10">
    <source>
        <dbReference type="HAMAP-Rule" id="MF_02019"/>
    </source>
</evidence>
<dbReference type="NCBIfam" id="TIGR01143">
    <property type="entry name" value="murF"/>
    <property type="match status" value="1"/>
</dbReference>
<name>A0A7R6R3X1_9RHOO</name>
<feature type="domain" description="Mur ligase N-terminal catalytic" evidence="12">
    <location>
        <begin position="37"/>
        <end position="110"/>
    </location>
</feature>
<comment type="subcellular location">
    <subcellularLocation>
        <location evidence="10 11">Cytoplasm</location>
    </subcellularLocation>
</comment>
<dbReference type="Gene3D" id="3.40.1190.10">
    <property type="entry name" value="Mur-like, catalytic domain"/>
    <property type="match status" value="1"/>
</dbReference>
<dbReference type="InterPro" id="IPR036565">
    <property type="entry name" value="Mur-like_cat_sf"/>
</dbReference>
<evidence type="ECO:0000256" key="9">
    <source>
        <dbReference type="ARBA" id="ARBA00023316"/>
    </source>
</evidence>
<evidence type="ECO:0000313" key="16">
    <source>
        <dbReference type="Proteomes" id="UP000463961"/>
    </source>
</evidence>
<evidence type="ECO:0000313" key="15">
    <source>
        <dbReference type="EMBL" id="BBU67940.1"/>
    </source>
</evidence>
<dbReference type="Pfam" id="PF01225">
    <property type="entry name" value="Mur_ligase"/>
    <property type="match status" value="1"/>
</dbReference>
<dbReference type="InterPro" id="IPR035911">
    <property type="entry name" value="MurE/MurF_N"/>
</dbReference>
<dbReference type="GO" id="GO:0047480">
    <property type="term" value="F:UDP-N-acetylmuramoyl-tripeptide-D-alanyl-D-alanine ligase activity"/>
    <property type="evidence" value="ECO:0007669"/>
    <property type="project" value="UniProtKB-UniRule"/>
</dbReference>
<organism evidence="15 16">
    <name type="scientific">Fluviibacter phosphoraccumulans</name>
    <dbReference type="NCBI Taxonomy" id="1751046"/>
    <lineage>
        <taxon>Bacteria</taxon>
        <taxon>Pseudomonadati</taxon>
        <taxon>Pseudomonadota</taxon>
        <taxon>Betaproteobacteria</taxon>
        <taxon>Rhodocyclales</taxon>
        <taxon>Fluviibacteraceae</taxon>
        <taxon>Fluviibacter</taxon>
    </lineage>
</organism>
<dbReference type="GO" id="GO:0005737">
    <property type="term" value="C:cytoplasm"/>
    <property type="evidence" value="ECO:0007669"/>
    <property type="project" value="UniProtKB-SubCell"/>
</dbReference>
<dbReference type="InterPro" id="IPR005863">
    <property type="entry name" value="UDP-N-AcMur_synth"/>
</dbReference>
<accession>A0A7R6R3X1</accession>
<evidence type="ECO:0000256" key="1">
    <source>
        <dbReference type="ARBA" id="ARBA00022490"/>
    </source>
</evidence>
<keyword evidence="8 10" id="KW-0131">Cell cycle</keyword>
<dbReference type="Gene3D" id="3.40.1390.10">
    <property type="entry name" value="MurE/MurF, N-terminal domain"/>
    <property type="match status" value="1"/>
</dbReference>
<dbReference type="SUPFAM" id="SSF53623">
    <property type="entry name" value="MurD-like peptide ligases, catalytic domain"/>
    <property type="match status" value="1"/>
</dbReference>